<name>A0A316YIP6_9BASI</name>
<proteinExistence type="predicted"/>
<organism evidence="2 3">
    <name type="scientific">Acaromyces ingoldii</name>
    <dbReference type="NCBI Taxonomy" id="215250"/>
    <lineage>
        <taxon>Eukaryota</taxon>
        <taxon>Fungi</taxon>
        <taxon>Dikarya</taxon>
        <taxon>Basidiomycota</taxon>
        <taxon>Ustilaginomycotina</taxon>
        <taxon>Exobasidiomycetes</taxon>
        <taxon>Exobasidiales</taxon>
        <taxon>Cryptobasidiaceae</taxon>
        <taxon>Acaromyces</taxon>
    </lineage>
</organism>
<dbReference type="OrthoDB" id="2014201at2759"/>
<dbReference type="InterPro" id="IPR002495">
    <property type="entry name" value="Glyco_trans_8"/>
</dbReference>
<feature type="region of interest" description="Disordered" evidence="1">
    <location>
        <begin position="1"/>
        <end position="26"/>
    </location>
</feature>
<dbReference type="STRING" id="215250.A0A316YIP6"/>
<reference evidence="2 3" key="1">
    <citation type="journal article" date="2018" name="Mol. Biol. Evol.">
        <title>Broad Genomic Sampling Reveals a Smut Pathogenic Ancestry of the Fungal Clade Ustilaginomycotina.</title>
        <authorList>
            <person name="Kijpornyongpan T."/>
            <person name="Mondo S.J."/>
            <person name="Barry K."/>
            <person name="Sandor L."/>
            <person name="Lee J."/>
            <person name="Lipzen A."/>
            <person name="Pangilinan J."/>
            <person name="LaButti K."/>
            <person name="Hainaut M."/>
            <person name="Henrissat B."/>
            <person name="Grigoriev I.V."/>
            <person name="Spatafora J.W."/>
            <person name="Aime M.C."/>
        </authorList>
    </citation>
    <scope>NUCLEOTIDE SEQUENCE [LARGE SCALE GENOMIC DNA]</scope>
    <source>
        <strain evidence="2 3">MCA 4198</strain>
    </source>
</reference>
<feature type="compositionally biased region" description="Basic and acidic residues" evidence="1">
    <location>
        <begin position="1"/>
        <end position="14"/>
    </location>
</feature>
<keyword evidence="2" id="KW-0808">Transferase</keyword>
<dbReference type="Pfam" id="PF01501">
    <property type="entry name" value="Glyco_transf_8"/>
    <property type="match status" value="1"/>
</dbReference>
<dbReference type="Gene3D" id="3.90.550.10">
    <property type="entry name" value="Spore Coat Polysaccharide Biosynthesis Protein SpsA, Chain A"/>
    <property type="match status" value="1"/>
</dbReference>
<evidence type="ECO:0000313" key="2">
    <source>
        <dbReference type="EMBL" id="PWN88704.1"/>
    </source>
</evidence>
<protein>
    <submittedName>
        <fullName evidence="2">Glycosyltransferase family 8 protein</fullName>
    </submittedName>
</protein>
<dbReference type="GeneID" id="37044428"/>
<evidence type="ECO:0000256" key="1">
    <source>
        <dbReference type="SAM" id="MobiDB-lite"/>
    </source>
</evidence>
<dbReference type="CDD" id="cd02537">
    <property type="entry name" value="GT8_Glycogenin"/>
    <property type="match status" value="1"/>
</dbReference>
<dbReference type="RefSeq" id="XP_025375902.1">
    <property type="nucleotide sequence ID" value="XM_025522512.1"/>
</dbReference>
<dbReference type="PANTHER" id="PTHR11183">
    <property type="entry name" value="GLYCOGENIN SUBFAMILY MEMBER"/>
    <property type="match status" value="1"/>
</dbReference>
<dbReference type="GO" id="GO:0016757">
    <property type="term" value="F:glycosyltransferase activity"/>
    <property type="evidence" value="ECO:0007669"/>
    <property type="project" value="InterPro"/>
</dbReference>
<gene>
    <name evidence="2" type="ORF">FA10DRAFT_268869</name>
</gene>
<dbReference type="InterPro" id="IPR050587">
    <property type="entry name" value="GNT1/Glycosyltrans_8"/>
</dbReference>
<dbReference type="InParanoid" id="A0A316YIP6"/>
<keyword evidence="3" id="KW-1185">Reference proteome</keyword>
<accession>A0A316YIP6</accession>
<dbReference type="InterPro" id="IPR029044">
    <property type="entry name" value="Nucleotide-diphossugar_trans"/>
</dbReference>
<sequence length="324" mass="36332">MTDGGTDQRTKEMAQEAAGATGTMHASGPEQDCAWATLLTGEKYLPGLAVFSESLLRSPWASRYPLVVMVPPDASPRLRAAIVALGCRLRTVDPLVARASDKMAAARFADVWTKLRAWHLTEFRRVVLVDSDMLVRRNMDELFGVELAPGTIRAGFACTCNPARIATYPAEWTPENCAFSPQKHPTALTQPTALGPHSPPTHHLLNSGLVVLTPDAATMDAMAARIATDAAVVSYRFPDQDFLADFFKGRFVPLPWFYNAIKKLRAVHPDMWRDDEVRNVHYIINKPWEARLARDDADYETHEWWWQAYRAKEWDKIITDGVVQ</sequence>
<dbReference type="Proteomes" id="UP000245768">
    <property type="component" value="Unassembled WGS sequence"/>
</dbReference>
<dbReference type="AlphaFoldDB" id="A0A316YIP6"/>
<dbReference type="FunCoup" id="A0A316YIP6">
    <property type="interactions" value="586"/>
</dbReference>
<dbReference type="SUPFAM" id="SSF53448">
    <property type="entry name" value="Nucleotide-diphospho-sugar transferases"/>
    <property type="match status" value="1"/>
</dbReference>
<dbReference type="EMBL" id="KZ819638">
    <property type="protein sequence ID" value="PWN88704.1"/>
    <property type="molecule type" value="Genomic_DNA"/>
</dbReference>
<evidence type="ECO:0000313" key="3">
    <source>
        <dbReference type="Proteomes" id="UP000245768"/>
    </source>
</evidence>